<feature type="compositionally biased region" description="Polar residues" evidence="10">
    <location>
        <begin position="811"/>
        <end position="830"/>
    </location>
</feature>
<dbReference type="NCBIfam" id="TIGR00594">
    <property type="entry name" value="polc"/>
    <property type="match status" value="1"/>
</dbReference>
<keyword evidence="6 9" id="KW-0239">DNA-directed DNA polymerase</keyword>
<keyword evidence="3 9" id="KW-0548">Nucleotidyltransferase</keyword>
<dbReference type="InterPro" id="IPR029460">
    <property type="entry name" value="DNAPol_HHH"/>
</dbReference>
<dbReference type="NCBIfam" id="NF004225">
    <property type="entry name" value="PRK05672.1"/>
    <property type="match status" value="1"/>
</dbReference>
<evidence type="ECO:0000256" key="3">
    <source>
        <dbReference type="ARBA" id="ARBA00022695"/>
    </source>
</evidence>
<dbReference type="GO" id="GO:0006281">
    <property type="term" value="P:DNA repair"/>
    <property type="evidence" value="ECO:0007669"/>
    <property type="project" value="UniProtKB-UniRule"/>
</dbReference>
<dbReference type="SUPFAM" id="SSF89550">
    <property type="entry name" value="PHP domain-like"/>
    <property type="match status" value="1"/>
</dbReference>
<evidence type="ECO:0000256" key="8">
    <source>
        <dbReference type="ARBA" id="ARBA00049244"/>
    </source>
</evidence>
<gene>
    <name evidence="12" type="primary">dnaE</name>
    <name evidence="9" type="synonym">dnaE2</name>
    <name evidence="12" type="ORF">G3I58_15035</name>
</gene>
<dbReference type="RefSeq" id="WP_164269574.1">
    <property type="nucleotide sequence ID" value="NZ_JAAGMS010000163.1"/>
</dbReference>
<dbReference type="InterPro" id="IPR016195">
    <property type="entry name" value="Pol/histidinol_Pase-like"/>
</dbReference>
<evidence type="ECO:0000256" key="10">
    <source>
        <dbReference type="SAM" id="MobiDB-lite"/>
    </source>
</evidence>
<evidence type="ECO:0000313" key="13">
    <source>
        <dbReference type="Proteomes" id="UP000470951"/>
    </source>
</evidence>
<dbReference type="EMBL" id="JAAGMS010000163">
    <property type="protein sequence ID" value="NEB99276.1"/>
    <property type="molecule type" value="Genomic_DNA"/>
</dbReference>
<protein>
    <recommendedName>
        <fullName evidence="9">Error-prone DNA polymerase</fullName>
        <ecNumber evidence="9">2.7.7.7</ecNumber>
    </recommendedName>
</protein>
<evidence type="ECO:0000256" key="2">
    <source>
        <dbReference type="ARBA" id="ARBA00022679"/>
    </source>
</evidence>
<evidence type="ECO:0000256" key="6">
    <source>
        <dbReference type="ARBA" id="ARBA00022932"/>
    </source>
</evidence>
<dbReference type="GO" id="GO:0003887">
    <property type="term" value="F:DNA-directed DNA polymerase activity"/>
    <property type="evidence" value="ECO:0007669"/>
    <property type="project" value="UniProtKB-UniRule"/>
</dbReference>
<dbReference type="InterPro" id="IPR011708">
    <property type="entry name" value="DNA_pol3_alpha_NTPase_dom"/>
</dbReference>
<dbReference type="Pfam" id="PF14579">
    <property type="entry name" value="HHH_6"/>
    <property type="match status" value="1"/>
</dbReference>
<evidence type="ECO:0000256" key="7">
    <source>
        <dbReference type="ARBA" id="ARBA00023204"/>
    </source>
</evidence>
<sequence length="1095" mass="116191">MGDLLRLPTAGRPEEDWAELHAHSAFSFLQGASRPEELVAEAARLGIGVLAVTDRDGLHAARRLHAAARDHGIGTVYGAELTLGEPVLGTPVVLARSVEGFRLLSSVITDAQLAGSKNAPVYDLDAVARAAAAGHWAVLPGCPPPGTDRCDVAAVAHRLARLADVFGTSGTHAELVDHRLPEDSVAADATWVAARRAGVPVVATGAVHYAAPRQARVAQALTALRRRETLDRAAGHLMAAPTAHLRPRAELAAFLSRYPGVADTTVALGRSCVIDLGELRPELPEFAVPAGHTQDSWLRDRAEAACVGRYGPRVDPGAGAAWRQLDHELDLVAGLGLAGYFLIVHDIVRHATEQGIWCQGRGSAASSVICYVLGITAVDPLRHGLLFERFLSLEKAGPPDIDLDLESGRREEVIQYVYTRYGRLHAAQVANMITYRPRLAVRDAARVLGYPEAQTREMTRHIHHSPPGPDAGLPGDVRDLAAQLHTLPRHLGVHSGGMVLTRQPIGEIMPVEWATAEGRSVLQGDKDDVAAAGLVKIDLLGLGMLSALHTACDLIHAYHGVRHDLASIPQDDPDVYAMIARGDTIGVFQVESRAQISTLPQLRPTKFEDLAVAASIIRPGPIQAGSKHPLLRRRRGEEAVTYPHPLAKAALEPTLGVALWQEQAMQLAIDCAGFSPGEADRLRKAMAAKHAPEKVAAMRDRLLTGMAGRGIPPAAAEKIVSMIEAFSDYGFPQSHAQSMAGLIYASAWIKHHHPAALIAAIMAHQPMGFYDTQTLIGDAERHGITVRGPDVRTSGVHATLEPGPMPDQKPGPTSGSTPDSAPTSGSTPDSKSAPKPGSTPDQKPGPKPGSTPGPTSGERPPAIRRGLTDVTGLGEQAAEEIVAIRAERPFADLDDFAARTRLPARILEQLATAGALDGLGLHRRTALWSAGTAPGRSHQAPLPGLATPATAPELTSMTTAEETTADITATGASATAHPVQHVRPRLDRLGTLTAAAARTLADRAPVRIGGLPKYLQRPPTAHGVAFGAIEDETGMVNLVFAPHVWDRCHRTLLDAPAVIITGRVERSEGTVNVAVDRVEAITVATPVPRRHVGHR</sequence>
<accession>A0A7K3RBA8</accession>
<organism evidence="12 13">
    <name type="scientific">Streptomyces anulatus</name>
    <name type="common">Streptomyces chrysomallus</name>
    <dbReference type="NCBI Taxonomy" id="1892"/>
    <lineage>
        <taxon>Bacteria</taxon>
        <taxon>Bacillati</taxon>
        <taxon>Actinomycetota</taxon>
        <taxon>Actinomycetes</taxon>
        <taxon>Kitasatosporales</taxon>
        <taxon>Streptomycetaceae</taxon>
        <taxon>Streptomyces</taxon>
    </lineage>
</organism>
<dbReference type="InterPro" id="IPR040982">
    <property type="entry name" value="DNA_pol3_finger"/>
</dbReference>
<keyword evidence="1 9" id="KW-0963">Cytoplasm</keyword>
<name>A0A7K3RBA8_STRAQ</name>
<comment type="subcellular location">
    <subcellularLocation>
        <location evidence="9">Cytoplasm</location>
    </subcellularLocation>
</comment>
<dbReference type="InterPro" id="IPR004013">
    <property type="entry name" value="PHP_dom"/>
</dbReference>
<comment type="caution">
    <text evidence="12">The sequence shown here is derived from an EMBL/GenBank/DDBJ whole genome shotgun (WGS) entry which is preliminary data.</text>
</comment>
<feature type="region of interest" description="Disordered" evidence="10">
    <location>
        <begin position="785"/>
        <end position="871"/>
    </location>
</feature>
<dbReference type="InterPro" id="IPR003141">
    <property type="entry name" value="Pol/His_phosphatase_N"/>
</dbReference>
<evidence type="ECO:0000256" key="5">
    <source>
        <dbReference type="ARBA" id="ARBA00022763"/>
    </source>
</evidence>
<comment type="catalytic activity">
    <reaction evidence="8 9">
        <text>DNA(n) + a 2'-deoxyribonucleoside 5'-triphosphate = DNA(n+1) + diphosphate</text>
        <dbReference type="Rhea" id="RHEA:22508"/>
        <dbReference type="Rhea" id="RHEA-COMP:17339"/>
        <dbReference type="Rhea" id="RHEA-COMP:17340"/>
        <dbReference type="ChEBI" id="CHEBI:33019"/>
        <dbReference type="ChEBI" id="CHEBI:61560"/>
        <dbReference type="ChEBI" id="CHEBI:173112"/>
        <dbReference type="EC" id="2.7.7.7"/>
    </reaction>
</comment>
<dbReference type="Gene3D" id="1.10.150.870">
    <property type="match status" value="1"/>
</dbReference>
<dbReference type="InterPro" id="IPR023073">
    <property type="entry name" value="DnaE2"/>
</dbReference>
<dbReference type="AlphaFoldDB" id="A0A7K3RBA8"/>
<dbReference type="Gene3D" id="3.20.20.140">
    <property type="entry name" value="Metal-dependent hydrolases"/>
    <property type="match status" value="1"/>
</dbReference>
<dbReference type="GO" id="GO:0008408">
    <property type="term" value="F:3'-5' exonuclease activity"/>
    <property type="evidence" value="ECO:0007669"/>
    <property type="project" value="InterPro"/>
</dbReference>
<proteinExistence type="inferred from homology"/>
<dbReference type="InterPro" id="IPR004805">
    <property type="entry name" value="DnaE2/DnaE/PolC"/>
</dbReference>
<keyword evidence="5 9" id="KW-0227">DNA damage</keyword>
<evidence type="ECO:0000313" key="12">
    <source>
        <dbReference type="EMBL" id="NEB99276.1"/>
    </source>
</evidence>
<dbReference type="Pfam" id="PF02811">
    <property type="entry name" value="PHP"/>
    <property type="match status" value="1"/>
</dbReference>
<evidence type="ECO:0000256" key="9">
    <source>
        <dbReference type="HAMAP-Rule" id="MF_01902"/>
    </source>
</evidence>
<dbReference type="GO" id="GO:0005737">
    <property type="term" value="C:cytoplasm"/>
    <property type="evidence" value="ECO:0007669"/>
    <property type="project" value="UniProtKB-SubCell"/>
</dbReference>
<comment type="function">
    <text evidence="9">DNA polymerase involved in damage-induced mutagenesis and translesion synthesis (TLS). It is not the major replicative DNA polymerase.</text>
</comment>
<reference evidence="12 13" key="1">
    <citation type="submission" date="2020-01" db="EMBL/GenBank/DDBJ databases">
        <title>Insect and environment-associated Actinomycetes.</title>
        <authorList>
            <person name="Currrie C."/>
            <person name="Chevrette M."/>
            <person name="Carlson C."/>
            <person name="Stubbendieck R."/>
            <person name="Wendt-Pienkowski E."/>
        </authorList>
    </citation>
    <scope>NUCLEOTIDE SEQUENCE [LARGE SCALE GENOMIC DNA]</scope>
    <source>
        <strain evidence="12 13">SID7903</strain>
    </source>
</reference>
<keyword evidence="2 9" id="KW-0808">Transferase</keyword>
<dbReference type="GO" id="GO:0006260">
    <property type="term" value="P:DNA replication"/>
    <property type="evidence" value="ECO:0007669"/>
    <property type="project" value="UniProtKB-KW"/>
</dbReference>
<evidence type="ECO:0000256" key="4">
    <source>
        <dbReference type="ARBA" id="ARBA00022705"/>
    </source>
</evidence>
<dbReference type="PANTHER" id="PTHR32294">
    <property type="entry name" value="DNA POLYMERASE III SUBUNIT ALPHA"/>
    <property type="match status" value="1"/>
</dbReference>
<keyword evidence="7 9" id="KW-0234">DNA repair</keyword>
<dbReference type="Pfam" id="PF07733">
    <property type="entry name" value="DNA_pol3_alpha"/>
    <property type="match status" value="1"/>
</dbReference>
<evidence type="ECO:0000256" key="1">
    <source>
        <dbReference type="ARBA" id="ARBA00022490"/>
    </source>
</evidence>
<dbReference type="Pfam" id="PF17657">
    <property type="entry name" value="DNA_pol3_finger"/>
    <property type="match status" value="1"/>
</dbReference>
<feature type="domain" description="Polymerase/histidinol phosphatase N-terminal" evidence="11">
    <location>
        <begin position="18"/>
        <end position="85"/>
    </location>
</feature>
<dbReference type="HAMAP" id="MF_01902">
    <property type="entry name" value="DNApol_error_prone"/>
    <property type="match status" value="1"/>
</dbReference>
<dbReference type="EC" id="2.7.7.7" evidence="9"/>
<comment type="similarity">
    <text evidence="9">Belongs to the DNA polymerase type-C family. DnaE2 subfamily.</text>
</comment>
<keyword evidence="4 9" id="KW-0235">DNA replication</keyword>
<dbReference type="CDD" id="cd04485">
    <property type="entry name" value="DnaE_OBF"/>
    <property type="match status" value="1"/>
</dbReference>
<dbReference type="SMART" id="SM00481">
    <property type="entry name" value="POLIIIAc"/>
    <property type="match status" value="1"/>
</dbReference>
<dbReference type="PANTHER" id="PTHR32294:SF4">
    <property type="entry name" value="ERROR-PRONE DNA POLYMERASE"/>
    <property type="match status" value="1"/>
</dbReference>
<evidence type="ECO:0000259" key="11">
    <source>
        <dbReference type="SMART" id="SM00481"/>
    </source>
</evidence>
<dbReference type="Proteomes" id="UP000470951">
    <property type="component" value="Unassembled WGS sequence"/>
</dbReference>